<feature type="region of interest" description="Disordered" evidence="7">
    <location>
        <begin position="653"/>
        <end position="695"/>
    </location>
</feature>
<dbReference type="Proteomes" id="UP000521943">
    <property type="component" value="Unassembled WGS sequence"/>
</dbReference>
<feature type="region of interest" description="Disordered" evidence="7">
    <location>
        <begin position="909"/>
        <end position="967"/>
    </location>
</feature>
<keyword evidence="6" id="KW-0648">Protein biosynthesis</keyword>
<feature type="compositionally biased region" description="Basic and acidic residues" evidence="7">
    <location>
        <begin position="1086"/>
        <end position="1104"/>
    </location>
</feature>
<evidence type="ECO:0000256" key="5">
    <source>
        <dbReference type="ARBA" id="ARBA00022833"/>
    </source>
</evidence>
<feature type="region of interest" description="Disordered" evidence="7">
    <location>
        <begin position="1000"/>
        <end position="1028"/>
    </location>
</feature>
<keyword evidence="1" id="KW-0963">Cytoplasm</keyword>
<dbReference type="GO" id="GO:0071541">
    <property type="term" value="C:eukaryotic translation initiation factor 3 complex, eIF3m"/>
    <property type="evidence" value="ECO:0007669"/>
    <property type="project" value="TreeGrafter"/>
</dbReference>
<dbReference type="PROSITE" id="PS00518">
    <property type="entry name" value="ZF_RING_1"/>
    <property type="match status" value="1"/>
</dbReference>
<dbReference type="GO" id="GO:0003729">
    <property type="term" value="F:mRNA binding"/>
    <property type="evidence" value="ECO:0007669"/>
    <property type="project" value="TreeGrafter"/>
</dbReference>
<feature type="region of interest" description="Disordered" evidence="7">
    <location>
        <begin position="176"/>
        <end position="284"/>
    </location>
</feature>
<keyword evidence="2" id="KW-0396">Initiation factor</keyword>
<keyword evidence="10" id="KW-1185">Reference proteome</keyword>
<dbReference type="GO" id="GO:0008270">
    <property type="term" value="F:zinc ion binding"/>
    <property type="evidence" value="ECO:0007669"/>
    <property type="project" value="UniProtKB-KW"/>
</dbReference>
<dbReference type="GO" id="GO:0001732">
    <property type="term" value="P:formation of cytoplasmic translation initiation complex"/>
    <property type="evidence" value="ECO:0007669"/>
    <property type="project" value="TreeGrafter"/>
</dbReference>
<feature type="compositionally biased region" description="Basic residues" evidence="7">
    <location>
        <begin position="924"/>
        <end position="937"/>
    </location>
</feature>
<name>A0A8H6I034_9AGAR</name>
<feature type="compositionally biased region" description="Basic residues" evidence="7">
    <location>
        <begin position="254"/>
        <end position="269"/>
    </location>
</feature>
<keyword evidence="5" id="KW-0862">Zinc</keyword>
<accession>A0A8H6I034</accession>
<dbReference type="PANTHER" id="PTHR14005:SF0">
    <property type="entry name" value="EUKARYOTIC TRANSLATION INITIATION FACTOR 3 SUBUNIT A"/>
    <property type="match status" value="1"/>
</dbReference>
<evidence type="ECO:0000256" key="3">
    <source>
        <dbReference type="ARBA" id="ARBA00022723"/>
    </source>
</evidence>
<gene>
    <name evidence="9" type="ORF">DFP72DRAFT_847333</name>
</gene>
<feature type="compositionally biased region" description="Basic and acidic residues" evidence="7">
    <location>
        <begin position="208"/>
        <end position="218"/>
    </location>
</feature>
<dbReference type="PANTHER" id="PTHR14005">
    <property type="entry name" value="EUKARYOTIC TRANSLATION INITIATION FACTOR 3, THETA SUBUNIT"/>
    <property type="match status" value="1"/>
</dbReference>
<dbReference type="InterPro" id="IPR054711">
    <property type="entry name" value="eIF3a_PCI_TPR-like"/>
</dbReference>
<feature type="region of interest" description="Disordered" evidence="7">
    <location>
        <begin position="1074"/>
        <end position="1104"/>
    </location>
</feature>
<evidence type="ECO:0000256" key="1">
    <source>
        <dbReference type="ARBA" id="ARBA00022490"/>
    </source>
</evidence>
<evidence type="ECO:0000256" key="2">
    <source>
        <dbReference type="ARBA" id="ARBA00022540"/>
    </source>
</evidence>
<protein>
    <recommendedName>
        <fullName evidence="8">eIF3a PCI domain-containing protein</fullName>
    </recommendedName>
</protein>
<feature type="region of interest" description="Disordered" evidence="7">
    <location>
        <begin position="798"/>
        <end position="828"/>
    </location>
</feature>
<evidence type="ECO:0000256" key="6">
    <source>
        <dbReference type="ARBA" id="ARBA00022917"/>
    </source>
</evidence>
<organism evidence="9 10">
    <name type="scientific">Ephemerocybe angulata</name>
    <dbReference type="NCBI Taxonomy" id="980116"/>
    <lineage>
        <taxon>Eukaryota</taxon>
        <taxon>Fungi</taxon>
        <taxon>Dikarya</taxon>
        <taxon>Basidiomycota</taxon>
        <taxon>Agaricomycotina</taxon>
        <taxon>Agaricomycetes</taxon>
        <taxon>Agaricomycetidae</taxon>
        <taxon>Agaricales</taxon>
        <taxon>Agaricineae</taxon>
        <taxon>Psathyrellaceae</taxon>
        <taxon>Ephemerocybe</taxon>
    </lineage>
</organism>
<comment type="caution">
    <text evidence="9">The sequence shown here is derived from an EMBL/GenBank/DDBJ whole genome shotgun (WGS) entry which is preliminary data.</text>
</comment>
<keyword evidence="4" id="KW-0863">Zinc-finger</keyword>
<feature type="compositionally biased region" description="Basic and acidic residues" evidence="7">
    <location>
        <begin position="798"/>
        <end position="807"/>
    </location>
</feature>
<reference evidence="9 10" key="1">
    <citation type="submission" date="2020-07" db="EMBL/GenBank/DDBJ databases">
        <title>Comparative genomics of pyrophilous fungi reveals a link between fire events and developmental genes.</title>
        <authorList>
            <consortium name="DOE Joint Genome Institute"/>
            <person name="Steindorff A.S."/>
            <person name="Carver A."/>
            <person name="Calhoun S."/>
            <person name="Stillman K."/>
            <person name="Liu H."/>
            <person name="Lipzen A."/>
            <person name="Pangilinan J."/>
            <person name="Labutti K."/>
            <person name="Bruns T.D."/>
            <person name="Grigoriev I.V."/>
        </authorList>
    </citation>
    <scope>NUCLEOTIDE SEQUENCE [LARGE SCALE GENOMIC DNA]</scope>
    <source>
        <strain evidence="9 10">CBS 144469</strain>
    </source>
</reference>
<dbReference type="GO" id="GO:0003743">
    <property type="term" value="F:translation initiation factor activity"/>
    <property type="evidence" value="ECO:0007669"/>
    <property type="project" value="UniProtKB-KW"/>
</dbReference>
<evidence type="ECO:0000259" key="8">
    <source>
        <dbReference type="Pfam" id="PF22591"/>
    </source>
</evidence>
<dbReference type="EMBL" id="JACGCI010000029">
    <property type="protein sequence ID" value="KAF6755609.1"/>
    <property type="molecule type" value="Genomic_DNA"/>
</dbReference>
<keyword evidence="3" id="KW-0479">Metal-binding</keyword>
<dbReference type="GO" id="GO:0071540">
    <property type="term" value="C:eukaryotic translation initiation factor 3 complex, eIF3e"/>
    <property type="evidence" value="ECO:0007669"/>
    <property type="project" value="TreeGrafter"/>
</dbReference>
<dbReference type="InterPro" id="IPR017907">
    <property type="entry name" value="Znf_RING_CS"/>
</dbReference>
<feature type="compositionally biased region" description="Acidic residues" evidence="7">
    <location>
        <begin position="183"/>
        <end position="198"/>
    </location>
</feature>
<evidence type="ECO:0000256" key="4">
    <source>
        <dbReference type="ARBA" id="ARBA00022771"/>
    </source>
</evidence>
<dbReference type="AlphaFoldDB" id="A0A8H6I034"/>
<feature type="compositionally biased region" description="Gly residues" evidence="7">
    <location>
        <begin position="684"/>
        <end position="695"/>
    </location>
</feature>
<feature type="compositionally biased region" description="Polar residues" evidence="7">
    <location>
        <begin position="1013"/>
        <end position="1024"/>
    </location>
</feature>
<dbReference type="GO" id="GO:0002188">
    <property type="term" value="P:translation reinitiation"/>
    <property type="evidence" value="ECO:0007669"/>
    <property type="project" value="TreeGrafter"/>
</dbReference>
<dbReference type="OrthoDB" id="6331869at2759"/>
<proteinExistence type="predicted"/>
<dbReference type="GO" id="GO:0043614">
    <property type="term" value="C:multi-eIF complex"/>
    <property type="evidence" value="ECO:0007669"/>
    <property type="project" value="TreeGrafter"/>
</dbReference>
<dbReference type="Pfam" id="PF22591">
    <property type="entry name" value="eIF3a_PCI_TPR-like"/>
    <property type="match status" value="1"/>
</dbReference>
<sequence>MSSVLHAPIALPACFICKDGFHPIDLPAKRIICGHCVCPVCADQLILRRGSCPSKCRGNVRIRRRELRTLHISITTTTEDEDEEAALSVILSLLQNRAHLRDLEASKSDQLTHLSKLVSNQLSTIDRYASFYRRAAATRQEAALELSHANRDLRTALVQERNLVADLKAAERKLLIARGETPGPEEEEESITLADPEENSGLGLLQDDGYRKRSREALNDDDELAENARPAQRARVSRDDDELAENSQPTQRARVSRRVAPRPLHRSRNAHCNLSLPGGVDKRQPTGFSSFGFGDMSKQRSRWKQLKYCRSWTLGADSGRVMTLSGLESARRLLELGADNGRMMILPGLESARRLSSSRFVSPPPTPWLRPHRTRAQVAQGPESMRTGYASRRQLTLKARAYYPYPSPGERELDLRPPWTCAQAAQGFETMRTGYASWPAHSQGPPSPLSFSWQTLIGSASALDARTGCAGLRELASSLSWPVESFILLLANANWLCVHPGCAHRLRRVLRECVQATRAVAGSLSSFALPDFDGRRSEVLSPTLSKVGSYFRFRFVLVLTEKQTIPVQRTRPSHSPVSRSSQTLVRPPFRPRSLTRWADVNHFMSSLYSTETEILGEFGAWQVPNANAGRSCAIARLLISDLDAQLYNWKTWNRRKNPPPLLPQARSPRTSLRGGKRASTTSPSGGGGGAGFRGGVGGGGGSVGGGIGGTSTAAAPVASVMVVFAEGSGAPLGLTMARFSKPKTVGPQAGRGPPVTRRDVLKTIPIDPPGIAQPIMRRSIELGVEMRNALRRKEIDAVQEHRPEHHPIPPTRGRQGQRGAGKGGARPESILLGAVSGDKSKDRTDRALVTPWLKFLWENYRTSLETLTNNARLKQIAQQTFKFCLKHQRKVEFPALPSRERRQVLASQALHQPLRPNPPAPSRHPLRPAEHRRRARAVARGLPLCRRCPQPPHHGQEGAPPGDDGQLLRKAHQNLLDERKRSIPRSRGKYYSIFTSIGGKTEEEMSRPGPSPSKYQTSLSSSPRSGRPVSTVLTMMEQPSVAELVRTRLSKVAVSLHTSLQKIEGSSKVAALSAEEQQASSPLLRPSEKEESSRRAQLNRKEEEAEAIRVKEELKRKEIERTKKEIETIRLDEAKKYAQTLVDKGTQNEIYLRSGHIWLPSAPGIIYLSYPRVSRAITQSPQRHYANSSLVPPQYIASLST</sequence>
<evidence type="ECO:0000313" key="9">
    <source>
        <dbReference type="EMBL" id="KAF6755609.1"/>
    </source>
</evidence>
<evidence type="ECO:0000256" key="7">
    <source>
        <dbReference type="SAM" id="MobiDB-lite"/>
    </source>
</evidence>
<evidence type="ECO:0000313" key="10">
    <source>
        <dbReference type="Proteomes" id="UP000521943"/>
    </source>
</evidence>
<feature type="region of interest" description="Disordered" evidence="7">
    <location>
        <begin position="356"/>
        <end position="385"/>
    </location>
</feature>
<dbReference type="InterPro" id="IPR027512">
    <property type="entry name" value="EIF3A"/>
</dbReference>
<feature type="domain" description="eIF3a PCI" evidence="8">
    <location>
        <begin position="825"/>
        <end position="898"/>
    </location>
</feature>